<dbReference type="RefSeq" id="WP_036849885.1">
    <property type="nucleotide sequence ID" value="NZ_JQJD01000001.1"/>
</dbReference>
<dbReference type="InterPro" id="IPR025187">
    <property type="entry name" value="DUF4112"/>
</dbReference>
<dbReference type="Pfam" id="PF13430">
    <property type="entry name" value="DUF4112"/>
    <property type="match status" value="1"/>
</dbReference>
<feature type="coiled-coil region" evidence="1">
    <location>
        <begin position="1"/>
        <end position="55"/>
    </location>
</feature>
<gene>
    <name evidence="3" type="ORF">HQ35_00550</name>
</gene>
<dbReference type="AlphaFoldDB" id="A0A0A2EWN8"/>
<proteinExistence type="predicted"/>
<name>A0A0A2EWN8_PORCN</name>
<evidence type="ECO:0000256" key="2">
    <source>
        <dbReference type="SAM" id="Phobius"/>
    </source>
</evidence>
<comment type="caution">
    <text evidence="3">The sequence shown here is derived from an EMBL/GenBank/DDBJ whole genome shotgun (WGS) entry which is preliminary data.</text>
</comment>
<evidence type="ECO:0008006" key="5">
    <source>
        <dbReference type="Google" id="ProtNLM"/>
    </source>
</evidence>
<evidence type="ECO:0000313" key="3">
    <source>
        <dbReference type="EMBL" id="KGN83291.1"/>
    </source>
</evidence>
<keyword evidence="4" id="KW-1185">Reference proteome</keyword>
<evidence type="ECO:0000256" key="1">
    <source>
        <dbReference type="SAM" id="Coils"/>
    </source>
</evidence>
<evidence type="ECO:0000313" key="4">
    <source>
        <dbReference type="Proteomes" id="UP000030125"/>
    </source>
</evidence>
<dbReference type="OrthoDB" id="1069997at2"/>
<dbReference type="EMBL" id="JQJD01000001">
    <property type="protein sequence ID" value="KGN83291.1"/>
    <property type="molecule type" value="Genomic_DNA"/>
</dbReference>
<reference evidence="3 4" key="1">
    <citation type="submission" date="2014-08" db="EMBL/GenBank/DDBJ databases">
        <title>Porphyromonas cangingivalis strain:COT-109_OH1386 Genome sequencing.</title>
        <authorList>
            <person name="Wallis C."/>
            <person name="Deusch O."/>
            <person name="O'Flynn C."/>
            <person name="Davis I."/>
            <person name="Jospin G."/>
            <person name="Darling A.E."/>
            <person name="Coil D.A."/>
            <person name="Alexiev A."/>
            <person name="Horsfall A."/>
            <person name="Kirkwood N."/>
            <person name="Harris S."/>
            <person name="Eisen J.A."/>
        </authorList>
    </citation>
    <scope>NUCLEOTIDE SEQUENCE [LARGE SCALE GENOMIC DNA]</scope>
    <source>
        <strain evidence="4">COT-109 OH1386</strain>
    </source>
</reference>
<feature type="transmembrane region" description="Helical" evidence="2">
    <location>
        <begin position="77"/>
        <end position="102"/>
    </location>
</feature>
<keyword evidence="2" id="KW-0472">Membrane</keyword>
<protein>
    <recommendedName>
        <fullName evidence="5">DUF4112 domain-containing protein</fullName>
    </recommendedName>
</protein>
<organism evidence="3 4">
    <name type="scientific">Porphyromonas cangingivalis</name>
    <dbReference type="NCBI Taxonomy" id="36874"/>
    <lineage>
        <taxon>Bacteria</taxon>
        <taxon>Pseudomonadati</taxon>
        <taxon>Bacteroidota</taxon>
        <taxon>Bacteroidia</taxon>
        <taxon>Bacteroidales</taxon>
        <taxon>Porphyromonadaceae</taxon>
        <taxon>Porphyromonas</taxon>
    </lineage>
</organism>
<sequence length="207" mass="23935">MEELNRNRNRRMQRLDASEINSLSMTNTDEIEEAKEKVDKRQEKIAQRKADLEANSYSYKAAKVIQKAFDQYFLDPILGFFMPGFGDILTSTLTLPFIYLALFEIKSIPLTLAIIYNALMDILKGLFPVIGDIFDAFNKSYTKSFRLINGFVDDDDTIKREVNRKALKSLVMIILLLVVIYYVYQLLAMIFTVAYEYVVEPVINLIL</sequence>
<feature type="transmembrane region" description="Helical" evidence="2">
    <location>
        <begin position="114"/>
        <end position="137"/>
    </location>
</feature>
<feature type="transmembrane region" description="Helical" evidence="2">
    <location>
        <begin position="170"/>
        <end position="195"/>
    </location>
</feature>
<keyword evidence="2" id="KW-0812">Transmembrane</keyword>
<dbReference type="Proteomes" id="UP000030125">
    <property type="component" value="Unassembled WGS sequence"/>
</dbReference>
<keyword evidence="1" id="KW-0175">Coiled coil</keyword>
<keyword evidence="2" id="KW-1133">Transmembrane helix</keyword>
<accession>A0A0A2EWN8</accession>